<evidence type="ECO:0000313" key="2">
    <source>
        <dbReference type="Proteomes" id="UP000726136"/>
    </source>
</evidence>
<reference evidence="1 2" key="1">
    <citation type="journal article" date="2021" name="PeerJ">
        <title>Analysis of 44 Vibrio anguillarum genomes reveals high genetic diversity.</title>
        <authorList>
            <person name="Hansen M.J."/>
            <person name="Dalsgaard I."/>
        </authorList>
    </citation>
    <scope>NUCLEOTIDE SEQUENCE [LARGE SCALE GENOMIC DNA]</scope>
    <source>
        <strain evidence="1 2">040915-1/1B</strain>
    </source>
</reference>
<gene>
    <name evidence="1" type="ORF">EAY46_30580</name>
</gene>
<dbReference type="EMBL" id="RDPI01001628">
    <property type="protein sequence ID" value="MBF4377321.1"/>
    <property type="molecule type" value="Genomic_DNA"/>
</dbReference>
<proteinExistence type="predicted"/>
<evidence type="ECO:0000313" key="1">
    <source>
        <dbReference type="EMBL" id="MBF4377321.1"/>
    </source>
</evidence>
<name>A0ABR9ZFU9_VIBAN</name>
<sequence length="67" mass="7562">MLECPCKALAKPFPSYDSQTSDNVTNNKIALLKQSNIDEMIMQKPFYQLLQIFSLNAASFCKTANDQ</sequence>
<keyword evidence="2" id="KW-1185">Reference proteome</keyword>
<dbReference type="Proteomes" id="UP000726136">
    <property type="component" value="Unassembled WGS sequence"/>
</dbReference>
<accession>A0ABR9ZFU9</accession>
<protein>
    <submittedName>
        <fullName evidence="1">Uncharacterized protein</fullName>
    </submittedName>
</protein>
<organism evidence="1 2">
    <name type="scientific">Vibrio anguillarum</name>
    <name type="common">Listonella anguillarum</name>
    <dbReference type="NCBI Taxonomy" id="55601"/>
    <lineage>
        <taxon>Bacteria</taxon>
        <taxon>Pseudomonadati</taxon>
        <taxon>Pseudomonadota</taxon>
        <taxon>Gammaproteobacteria</taxon>
        <taxon>Vibrionales</taxon>
        <taxon>Vibrionaceae</taxon>
        <taxon>Vibrio</taxon>
    </lineage>
</organism>
<comment type="caution">
    <text evidence="1">The sequence shown here is derived from an EMBL/GenBank/DDBJ whole genome shotgun (WGS) entry which is preliminary data.</text>
</comment>